<dbReference type="InterPro" id="IPR019021">
    <property type="entry name" value="Mms22"/>
</dbReference>
<feature type="compositionally biased region" description="Low complexity" evidence="1">
    <location>
        <begin position="587"/>
        <end position="596"/>
    </location>
</feature>
<feature type="compositionally biased region" description="Acidic residues" evidence="1">
    <location>
        <begin position="322"/>
        <end position="335"/>
    </location>
</feature>
<feature type="region of interest" description="Disordered" evidence="1">
    <location>
        <begin position="389"/>
        <end position="563"/>
    </location>
</feature>
<reference evidence="2 3" key="1">
    <citation type="journal article" date="2013" name="PLoS Genet.">
        <title>The genome and development-dependent transcriptomes of Pyronema confluens: a window into fungal evolution.</title>
        <authorList>
            <person name="Traeger S."/>
            <person name="Altegoer F."/>
            <person name="Freitag M."/>
            <person name="Gabaldon T."/>
            <person name="Kempken F."/>
            <person name="Kumar A."/>
            <person name="Marcet-Houben M."/>
            <person name="Poggeler S."/>
            <person name="Stajich J.E."/>
            <person name="Nowrousian M."/>
        </authorList>
    </citation>
    <scope>NUCLEOTIDE SEQUENCE [LARGE SCALE GENOMIC DNA]</scope>
    <source>
        <strain evidence="3">CBS 100304</strain>
        <tissue evidence="2">Vegetative mycelium</tissue>
    </source>
</reference>
<dbReference type="OMA" id="DNRIDYM"/>
<dbReference type="eggNOG" id="ENOG502QSDS">
    <property type="taxonomic scope" value="Eukaryota"/>
</dbReference>
<proteinExistence type="predicted"/>
<protein>
    <submittedName>
        <fullName evidence="2">Similar to Protein mms22 acc. no. O14207</fullName>
    </submittedName>
</protein>
<feature type="compositionally biased region" description="Acidic residues" evidence="1">
    <location>
        <begin position="524"/>
        <end position="535"/>
    </location>
</feature>
<feature type="compositionally biased region" description="Basic and acidic residues" evidence="1">
    <location>
        <begin position="459"/>
        <end position="476"/>
    </location>
</feature>
<feature type="compositionally biased region" description="Low complexity" evidence="1">
    <location>
        <begin position="702"/>
        <end position="731"/>
    </location>
</feature>
<feature type="region of interest" description="Disordered" evidence="1">
    <location>
        <begin position="969"/>
        <end position="1037"/>
    </location>
</feature>
<dbReference type="PANTHER" id="PTHR28122">
    <property type="entry name" value="E3 UBIQUITIN-PROTEIN LIGASE SUBSTRATE RECEPTOR MMS22"/>
    <property type="match status" value="1"/>
</dbReference>
<feature type="compositionally biased region" description="Polar residues" evidence="1">
    <location>
        <begin position="399"/>
        <end position="414"/>
    </location>
</feature>
<dbReference type="GO" id="GO:0031297">
    <property type="term" value="P:replication fork processing"/>
    <property type="evidence" value="ECO:0007669"/>
    <property type="project" value="InterPro"/>
</dbReference>
<feature type="compositionally biased region" description="Low complexity" evidence="1">
    <location>
        <begin position="845"/>
        <end position="857"/>
    </location>
</feature>
<feature type="region of interest" description="Disordered" evidence="1">
    <location>
        <begin position="314"/>
        <end position="374"/>
    </location>
</feature>
<accession>U4LUW8</accession>
<feature type="compositionally biased region" description="Low complexity" evidence="1">
    <location>
        <begin position="198"/>
        <end position="216"/>
    </location>
</feature>
<feature type="compositionally biased region" description="Basic and acidic residues" evidence="1">
    <location>
        <begin position="354"/>
        <end position="374"/>
    </location>
</feature>
<dbReference type="OrthoDB" id="2386201at2759"/>
<feature type="region of interest" description="Disordered" evidence="1">
    <location>
        <begin position="770"/>
        <end position="793"/>
    </location>
</feature>
<dbReference type="GO" id="GO:0005634">
    <property type="term" value="C:nucleus"/>
    <property type="evidence" value="ECO:0007669"/>
    <property type="project" value="InterPro"/>
</dbReference>
<dbReference type="Proteomes" id="UP000018144">
    <property type="component" value="Unassembled WGS sequence"/>
</dbReference>
<feature type="compositionally biased region" description="Polar residues" evidence="1">
    <location>
        <begin position="48"/>
        <end position="60"/>
    </location>
</feature>
<feature type="region of interest" description="Disordered" evidence="1">
    <location>
        <begin position="835"/>
        <end position="925"/>
    </location>
</feature>
<evidence type="ECO:0000313" key="2">
    <source>
        <dbReference type="EMBL" id="CCX32011.1"/>
    </source>
</evidence>
<feature type="compositionally biased region" description="Polar residues" evidence="1">
    <location>
        <begin position="884"/>
        <end position="895"/>
    </location>
</feature>
<gene>
    <name evidence="2" type="ORF">PCON_12106</name>
</gene>
<evidence type="ECO:0000313" key="3">
    <source>
        <dbReference type="Proteomes" id="UP000018144"/>
    </source>
</evidence>
<dbReference type="PANTHER" id="PTHR28122:SF1">
    <property type="entry name" value="E3 UBIQUITIN-PROTEIN LIGASE SUBSTRATE RECEPTOR MMS22"/>
    <property type="match status" value="1"/>
</dbReference>
<feature type="region of interest" description="Disordered" evidence="1">
    <location>
        <begin position="1627"/>
        <end position="1647"/>
    </location>
</feature>
<dbReference type="STRING" id="1076935.U4LUW8"/>
<feature type="compositionally biased region" description="Acidic residues" evidence="1">
    <location>
        <begin position="14"/>
        <end position="24"/>
    </location>
</feature>
<feature type="region of interest" description="Disordered" evidence="1">
    <location>
        <begin position="130"/>
        <end position="231"/>
    </location>
</feature>
<sequence>MTTWRERGYVPNSEGEDSAEELETQETLYGHDETNEQGEDGPIERLTTDVSKLSDATQQPTKDEGLMDIDNGEMDEGKSRMKATVAPELREDALATEDADFMDIDSILGVATHPQNIPANIPVLDLSRPQAEEKEIESKNTIDAQPPPRPTTPSRTHRNPTAIPESRNPLTGELQTILWRTPTKPKEPSQNQQIPDDSSMLSSPLSSLPSIGSPASKPTSPNRRTSGGIEVVINKVHTGNYQDLPAISSPAVGNLALDPPQDFYERGYERSLRQRQPIQLHPYALEDAHYRSLVKAGGIQPVRIRQVQEEAARAARAAGQEDSQDQEFVPPDDESQAPPLRRRTVVLSPAKRVTSFDKDRRSEKADRRDKEDMNDFVDAVHRVEQERLKRRKIAHTYSRKPSAQNYTRPMSSNGPARGHGDGDMDMIKGIYDFLESPTTSQRRRDVLGSRSPNSTHPGRSSDKGKGREMKDARRYDNILGPSFSSDTESPPRPSGAARRRAISISSSEGSTPRQKTVGPRLSDSDSESGSEDDNGNDSGNDSTQETQEQHPKERSKILKFFKKRGTRGILPASYIRLAEKSTTISAQGGQNNQNNQKSPTLPTEERRPGVARAKISSRPNHNIHDLFPSDSSSDGSDAEPIITASAPVKPRNRPSTQPRLKQTTLIDIDESDMEDNRIDYGLPSTSRPKTSGTGIRKKRTVGAAASKSAGTGSGAASGLRRTITTTTTTSSRSRKPRPRQSTGPRLSVIDATAHLRQSTRSPPAFLKIAARAAAKRSDKGRSSPGRKHFHLDKAADTQEVLDVLRNWREGTLPFGRSDLIAQEARREGLDGTQWRREEMSPPPQQQQQQRLPSPQRLTEANEAKSNDQQKRKPPRVAGLRRPGTASNKPKQTSLIQHAFERDALKSKQQIRKPKVGPQYSIAPPRAGYESYRFNAPRPAQIERELPRSQLSARIHPTARVIENVIANLHQQRARPSKPSGITRPGGHGPSFVQPQGVLTSPPSSQPPSESGVAPRRLAQRRRKATPTRIDAETIDRRQPPAQDLVVIDDGLEPVLGADGEGKDILLGLLPLGSRYSLNFDIQPLKDGTIFSSETFIGSGGLGVALATPKPRGFVERNVVGRFGGIELCWGGYDEGVASGFEGALGVIGEAAEKELEVEVPFGMSEQMFPYQAYQFFGFVTKYLAETVSFHDELDSVSLAQRFLTTIEACSSRLTLKVSGPNDTAGIIKTNTRLVLQTSAFLLLLSIQLYQLLSGNPDTQEQLGMENTIKRLGKELIGRLIRVGVDRIRSCYEDQRRKAAFEKGIGGDHYIVELWVIAIQALDSTGIKGAGFWEAVNEALHLERVELSISVKHFEGIWRTVFTLIPLYQFDSAGVGMRITGTSNGNHRIRENWQLVKAVSGRALRIYKLNKAAHPSSVAAYIKILYARSNHLISKWRWGNPDLVLPTLLDFFYGPGGSMANLSTEQDRGTPDFLLNLDRNPDISVTDSDLCFTLLLKTIALGIKQMTVTSTGPKISNLLYRLIPNHTRRYPKEEPLRVEDLESLKNHHYLLETLYWAAPPDRRLPLEAIKSLVNPETSHREVCVVAVRAWGNLIRWQLSTHEGLEKLTELMDWWGELVSKTIGQHQKARSEAEREFREARGKGDSGLQEEDLEANVKINQRKLEDILNDLVKSLSFAMGSIKGNIQQAMVLLTSSATDHILTNHTKLTPKLLTEVLNLLQSYITACHPSESTATVVINTDDDSQDYGDWSGFEEVLMLDETKQAAQHFLSTAYDPLFRLLSNSFGSDIQPPEQFLTKIIDTWCMAAGFLVKYGLKDWGVFLEYSRESWSSVRDTEQKRKFTAYFLPKLLEAGADYQGNKQAFLGAWFQGLVERESRLKFQAGFTEAILNTDGANPLLGNLPFEKDNEGRYRVTQTEFRSRRVALISCLLSNMRTHHSSLSPTSAAEVKVTYSHLLRQLMTAMKTTHQLLSPSAGSYIPFCHQIITQLLQHTSTLCPLDSFFTDPSLFPLPDLDPGYIIAHLKKLSLTLSFPGTQKQLNTFVHTLVERAVLNGDQQALVTQLTAALSEGFELGKASAEGVKPTMRAYFFHTIFPAYIESSITHPAGYVVCQPLLSALRITVEKIPYAVDSTNIPSSQAAVKMLVAITDSIRRAVNSAMTSDVTSPRILVVLTALLRVVAEAIPVLSWLTPEQESGEEEGLDESTNFLLRFALYARGIVAGRRQDDEEGVRPVDVLAMAARSRDFEVGRGNAMEGLGRMLRKWSRSENGWGTGERVAKEQTMMGGREEFLGAVEEVVEVARRGRFAGVVGGWLGRGAERRGRGAGLGLEMVI</sequence>
<feature type="compositionally biased region" description="Basic residues" evidence="1">
    <location>
        <begin position="389"/>
        <end position="398"/>
    </location>
</feature>
<feature type="region of interest" description="Disordered" evidence="1">
    <location>
        <begin position="1"/>
        <end position="82"/>
    </location>
</feature>
<organism evidence="2 3">
    <name type="scientific">Pyronema omphalodes (strain CBS 100304)</name>
    <name type="common">Pyronema confluens</name>
    <dbReference type="NCBI Taxonomy" id="1076935"/>
    <lineage>
        <taxon>Eukaryota</taxon>
        <taxon>Fungi</taxon>
        <taxon>Dikarya</taxon>
        <taxon>Ascomycota</taxon>
        <taxon>Pezizomycotina</taxon>
        <taxon>Pezizomycetes</taxon>
        <taxon>Pezizales</taxon>
        <taxon>Pyronemataceae</taxon>
        <taxon>Pyronema</taxon>
    </lineage>
</organism>
<feature type="compositionally biased region" description="Basic and acidic residues" evidence="1">
    <location>
        <begin position="130"/>
        <end position="140"/>
    </location>
</feature>
<evidence type="ECO:0000256" key="1">
    <source>
        <dbReference type="SAM" id="MobiDB-lite"/>
    </source>
</evidence>
<dbReference type="GO" id="GO:0000724">
    <property type="term" value="P:double-strand break repair via homologous recombination"/>
    <property type="evidence" value="ECO:0007669"/>
    <property type="project" value="TreeGrafter"/>
</dbReference>
<dbReference type="EMBL" id="HF935718">
    <property type="protein sequence ID" value="CCX32011.1"/>
    <property type="molecule type" value="Genomic_DNA"/>
</dbReference>
<dbReference type="GO" id="GO:0035361">
    <property type="term" value="C:Cul8-RING ubiquitin ligase complex"/>
    <property type="evidence" value="ECO:0007669"/>
    <property type="project" value="TreeGrafter"/>
</dbReference>
<feature type="compositionally biased region" description="Basic and acidic residues" evidence="1">
    <location>
        <begin position="1627"/>
        <end position="1642"/>
    </location>
</feature>
<dbReference type="Pfam" id="PF09462">
    <property type="entry name" value="Mus7"/>
    <property type="match status" value="1"/>
</dbReference>
<feature type="compositionally biased region" description="Basic and acidic residues" evidence="1">
    <location>
        <begin position="547"/>
        <end position="556"/>
    </location>
</feature>
<feature type="compositionally biased region" description="Low complexity" evidence="1">
    <location>
        <begin position="1000"/>
        <end position="1010"/>
    </location>
</feature>
<keyword evidence="3" id="KW-1185">Reference proteome</keyword>
<feature type="region of interest" description="Disordered" evidence="1">
    <location>
        <begin position="581"/>
        <end position="745"/>
    </location>
</feature>
<feature type="compositionally biased region" description="Polar residues" evidence="1">
    <location>
        <begin position="653"/>
        <end position="665"/>
    </location>
</feature>
<feature type="compositionally biased region" description="Basic and acidic residues" evidence="1">
    <location>
        <begin position="859"/>
        <end position="870"/>
    </location>
</feature>
<name>U4LUW8_PYROM</name>
<feature type="compositionally biased region" description="Polar residues" evidence="1">
    <location>
        <begin position="683"/>
        <end position="693"/>
    </location>
</feature>